<evidence type="ECO:0000313" key="3">
    <source>
        <dbReference type="Proteomes" id="UP001147653"/>
    </source>
</evidence>
<gene>
    <name evidence="2" type="ORF">OJ997_27400</name>
</gene>
<sequence>MYAMGACAAGSLVTSFFAAWAATHQRPWLTRALVALCAGKVAFARSRRGS</sequence>
<protein>
    <submittedName>
        <fullName evidence="2">Uncharacterized protein</fullName>
    </submittedName>
</protein>
<dbReference type="RefSeq" id="WP_270028483.1">
    <property type="nucleotide sequence ID" value="NZ_JAPDDP010000067.1"/>
</dbReference>
<comment type="caution">
    <text evidence="2">The sequence shown here is derived from an EMBL/GenBank/DDBJ whole genome shotgun (WGS) entry which is preliminary data.</text>
</comment>
<reference evidence="2" key="1">
    <citation type="submission" date="2022-10" db="EMBL/GenBank/DDBJ databases">
        <title>The WGS of Solirubrobacter phytolaccae KCTC 29190.</title>
        <authorList>
            <person name="Jiang Z."/>
        </authorList>
    </citation>
    <scope>NUCLEOTIDE SEQUENCE</scope>
    <source>
        <strain evidence="2">KCTC 29190</strain>
    </source>
</reference>
<evidence type="ECO:0000313" key="2">
    <source>
        <dbReference type="EMBL" id="MDA0184065.1"/>
    </source>
</evidence>
<organism evidence="2 3">
    <name type="scientific">Solirubrobacter phytolaccae</name>
    <dbReference type="NCBI Taxonomy" id="1404360"/>
    <lineage>
        <taxon>Bacteria</taxon>
        <taxon>Bacillati</taxon>
        <taxon>Actinomycetota</taxon>
        <taxon>Thermoleophilia</taxon>
        <taxon>Solirubrobacterales</taxon>
        <taxon>Solirubrobacteraceae</taxon>
        <taxon>Solirubrobacter</taxon>
    </lineage>
</organism>
<feature type="chain" id="PRO_5040840184" evidence="1">
    <location>
        <begin position="22"/>
        <end position="50"/>
    </location>
</feature>
<dbReference type="AlphaFoldDB" id="A0A9X3NFJ8"/>
<dbReference type="Proteomes" id="UP001147653">
    <property type="component" value="Unassembled WGS sequence"/>
</dbReference>
<evidence type="ECO:0000256" key="1">
    <source>
        <dbReference type="SAM" id="SignalP"/>
    </source>
</evidence>
<name>A0A9X3NFJ8_9ACTN</name>
<keyword evidence="3" id="KW-1185">Reference proteome</keyword>
<accession>A0A9X3NFJ8</accession>
<proteinExistence type="predicted"/>
<keyword evidence="1" id="KW-0732">Signal</keyword>
<feature type="signal peptide" evidence="1">
    <location>
        <begin position="1"/>
        <end position="21"/>
    </location>
</feature>
<dbReference type="EMBL" id="JAPDDP010000067">
    <property type="protein sequence ID" value="MDA0184065.1"/>
    <property type="molecule type" value="Genomic_DNA"/>
</dbReference>